<dbReference type="EMBL" id="QUSG01000003">
    <property type="protein sequence ID" value="KAA3529726.1"/>
    <property type="molecule type" value="Genomic_DNA"/>
</dbReference>
<evidence type="ECO:0000313" key="2">
    <source>
        <dbReference type="Proteomes" id="UP000436911"/>
    </source>
</evidence>
<name>A0A368NQA5_AGRVI</name>
<protein>
    <submittedName>
        <fullName evidence="1">Uncharacterized protein</fullName>
    </submittedName>
</protein>
<dbReference type="AlphaFoldDB" id="A0A368NQA5"/>
<dbReference type="Proteomes" id="UP000436911">
    <property type="component" value="Unassembled WGS sequence"/>
</dbReference>
<reference evidence="1 2" key="1">
    <citation type="submission" date="2018-08" db="EMBL/GenBank/DDBJ databases">
        <title>Genome sequencing of Agrobacterium vitis strain ICMP 10754.</title>
        <authorList>
            <person name="Visnovsky S.B."/>
            <person name="Pitman A.R."/>
        </authorList>
    </citation>
    <scope>NUCLEOTIDE SEQUENCE [LARGE SCALE GENOMIC DNA]</scope>
    <source>
        <strain evidence="1 2">ICMP 10754</strain>
    </source>
</reference>
<sequence length="76" mass="8879">MFFWLALPLTAYAAYVAYGLPHMIWSYDFHDNGDRYNPLAQRIYIDCTFWGPYGRFTIPADAGRCGWVEFFKPTGQ</sequence>
<gene>
    <name evidence="1" type="ORF">DXT89_08460</name>
</gene>
<comment type="caution">
    <text evidence="1">The sequence shown here is derived from an EMBL/GenBank/DDBJ whole genome shotgun (WGS) entry which is preliminary data.</text>
</comment>
<organism evidence="1 2">
    <name type="scientific">Agrobacterium vitis</name>
    <name type="common">Rhizobium vitis</name>
    <dbReference type="NCBI Taxonomy" id="373"/>
    <lineage>
        <taxon>Bacteria</taxon>
        <taxon>Pseudomonadati</taxon>
        <taxon>Pseudomonadota</taxon>
        <taxon>Alphaproteobacteria</taxon>
        <taxon>Hyphomicrobiales</taxon>
        <taxon>Rhizobiaceae</taxon>
        <taxon>Rhizobium/Agrobacterium group</taxon>
        <taxon>Agrobacterium</taxon>
    </lineage>
</organism>
<evidence type="ECO:0000313" key="1">
    <source>
        <dbReference type="EMBL" id="KAA3529726.1"/>
    </source>
</evidence>
<accession>A0A368NQA5</accession>
<proteinExistence type="predicted"/>